<evidence type="ECO:0000313" key="9">
    <source>
        <dbReference type="Proteomes" id="UP000198620"/>
    </source>
</evidence>
<dbReference type="Pfam" id="PF03099">
    <property type="entry name" value="BPL_LplA_LipB"/>
    <property type="match status" value="1"/>
</dbReference>
<proteinExistence type="inferred from homology"/>
<protein>
    <recommendedName>
        <fullName evidence="6">Bifunctional ligase/repressor BirA</fullName>
    </recommendedName>
    <alternativeName>
        <fullName evidence="6">Biotin--[acetyl-CoA-carboxylase] ligase</fullName>
        <ecNumber evidence="6">6.3.4.15</ecNumber>
    </alternativeName>
    <alternativeName>
        <fullName evidence="6">Biotin--protein ligase</fullName>
    </alternativeName>
    <alternativeName>
        <fullName evidence="6">Biotin-[acetyl-CoA carboxylase] synthetase</fullName>
    </alternativeName>
</protein>
<keyword evidence="6" id="KW-0238">DNA-binding</keyword>
<feature type="DNA-binding region" description="H-T-H motif" evidence="6">
    <location>
        <begin position="41"/>
        <end position="60"/>
    </location>
</feature>
<dbReference type="CDD" id="cd16442">
    <property type="entry name" value="BPL"/>
    <property type="match status" value="1"/>
</dbReference>
<keyword evidence="3 6" id="KW-0067">ATP-binding</keyword>
<keyword evidence="2 6" id="KW-0547">Nucleotide-binding</keyword>
<evidence type="ECO:0000256" key="6">
    <source>
        <dbReference type="HAMAP-Rule" id="MF_00978"/>
    </source>
</evidence>
<dbReference type="PROSITE" id="PS51733">
    <property type="entry name" value="BPL_LPL_CATALYTIC"/>
    <property type="match status" value="1"/>
</dbReference>
<feature type="binding site" evidence="6">
    <location>
        <position position="212"/>
    </location>
    <ligand>
        <name>biotin</name>
        <dbReference type="ChEBI" id="CHEBI:57586"/>
    </ligand>
</feature>
<comment type="catalytic activity">
    <reaction evidence="5 6">
        <text>biotin + L-lysyl-[protein] + ATP = N(6)-biotinyl-L-lysyl-[protein] + AMP + diphosphate + H(+)</text>
        <dbReference type="Rhea" id="RHEA:11756"/>
        <dbReference type="Rhea" id="RHEA-COMP:9752"/>
        <dbReference type="Rhea" id="RHEA-COMP:10505"/>
        <dbReference type="ChEBI" id="CHEBI:15378"/>
        <dbReference type="ChEBI" id="CHEBI:29969"/>
        <dbReference type="ChEBI" id="CHEBI:30616"/>
        <dbReference type="ChEBI" id="CHEBI:33019"/>
        <dbReference type="ChEBI" id="CHEBI:57586"/>
        <dbReference type="ChEBI" id="CHEBI:83144"/>
        <dbReference type="ChEBI" id="CHEBI:456215"/>
        <dbReference type="EC" id="6.3.4.15"/>
    </reaction>
</comment>
<dbReference type="InterPro" id="IPR004408">
    <property type="entry name" value="Biotin_CoA_COase_ligase"/>
</dbReference>
<keyword evidence="6" id="KW-0804">Transcription</keyword>
<organism evidence="8 9">
    <name type="scientific">Nitrosovibrio tenuis</name>
    <dbReference type="NCBI Taxonomy" id="1233"/>
    <lineage>
        <taxon>Bacteria</taxon>
        <taxon>Pseudomonadati</taxon>
        <taxon>Pseudomonadota</taxon>
        <taxon>Betaproteobacteria</taxon>
        <taxon>Nitrosomonadales</taxon>
        <taxon>Nitrosomonadaceae</taxon>
        <taxon>Nitrosovibrio</taxon>
    </lineage>
</organism>
<dbReference type="SUPFAM" id="SSF55681">
    <property type="entry name" value="Class II aaRS and biotin synthetases"/>
    <property type="match status" value="1"/>
</dbReference>
<accession>A0A1H7Q809</accession>
<evidence type="ECO:0000313" key="8">
    <source>
        <dbReference type="EMBL" id="SEL44230.1"/>
    </source>
</evidence>
<comment type="similarity">
    <text evidence="6">Belongs to the biotin--protein ligase family.</text>
</comment>
<dbReference type="SUPFAM" id="SSF46785">
    <property type="entry name" value="Winged helix' DNA-binding domain"/>
    <property type="match status" value="1"/>
</dbReference>
<evidence type="ECO:0000256" key="5">
    <source>
        <dbReference type="ARBA" id="ARBA00047846"/>
    </source>
</evidence>
<dbReference type="Pfam" id="PF08279">
    <property type="entry name" value="HTH_11"/>
    <property type="match status" value="1"/>
</dbReference>
<dbReference type="STRING" id="1233.SAMN05216387_11128"/>
<name>A0A1H7Q809_9PROT</name>
<dbReference type="Gene3D" id="3.30.930.10">
    <property type="entry name" value="Bira Bifunctional Protein, Domain 2"/>
    <property type="match status" value="1"/>
</dbReference>
<feature type="binding site" evidence="6">
    <location>
        <begin position="145"/>
        <end position="147"/>
    </location>
    <ligand>
        <name>biotin</name>
        <dbReference type="ChEBI" id="CHEBI:57586"/>
    </ligand>
</feature>
<dbReference type="SUPFAM" id="SSF50037">
    <property type="entry name" value="C-terminal domain of transcriptional repressors"/>
    <property type="match status" value="1"/>
</dbReference>
<keyword evidence="1 6" id="KW-0436">Ligase</keyword>
<dbReference type="GO" id="GO:0004077">
    <property type="term" value="F:biotin--[biotin carboxyl-carrier protein] ligase activity"/>
    <property type="evidence" value="ECO:0007669"/>
    <property type="project" value="UniProtKB-UniRule"/>
</dbReference>
<feature type="domain" description="BPL/LPL catalytic" evidence="7">
    <location>
        <begin position="97"/>
        <end position="284"/>
    </location>
</feature>
<keyword evidence="4 6" id="KW-0092">Biotin</keyword>
<dbReference type="InterPro" id="IPR004143">
    <property type="entry name" value="BPL_LPL_catalytic"/>
</dbReference>
<feature type="binding site" evidence="6">
    <location>
        <position position="141"/>
    </location>
    <ligand>
        <name>biotin</name>
        <dbReference type="ChEBI" id="CHEBI:57586"/>
    </ligand>
</feature>
<reference evidence="8 9" key="1">
    <citation type="submission" date="2016-10" db="EMBL/GenBank/DDBJ databases">
        <authorList>
            <person name="de Groot N.N."/>
        </authorList>
    </citation>
    <scope>NUCLEOTIDE SEQUENCE [LARGE SCALE GENOMIC DNA]</scope>
    <source>
        <strain evidence="8 9">Nv1</strain>
    </source>
</reference>
<keyword evidence="9" id="KW-1185">Reference proteome</keyword>
<dbReference type="InterPro" id="IPR008988">
    <property type="entry name" value="Transcriptional_repressor_C"/>
</dbReference>
<feature type="binding site" evidence="6">
    <location>
        <begin position="113"/>
        <end position="115"/>
    </location>
    <ligand>
        <name>biotin</name>
        <dbReference type="ChEBI" id="CHEBI:57586"/>
    </ligand>
</feature>
<dbReference type="Gene3D" id="1.10.10.10">
    <property type="entry name" value="Winged helix-like DNA-binding domain superfamily/Winged helix DNA-binding domain"/>
    <property type="match status" value="1"/>
</dbReference>
<keyword evidence="6" id="KW-0805">Transcription regulation</keyword>
<evidence type="ECO:0000256" key="3">
    <source>
        <dbReference type="ARBA" id="ARBA00022840"/>
    </source>
</evidence>
<dbReference type="Pfam" id="PF02237">
    <property type="entry name" value="BPL_C"/>
    <property type="match status" value="1"/>
</dbReference>
<dbReference type="InterPro" id="IPR036390">
    <property type="entry name" value="WH_DNA-bd_sf"/>
</dbReference>
<dbReference type="InterPro" id="IPR003142">
    <property type="entry name" value="BPL_C"/>
</dbReference>
<dbReference type="GO" id="GO:0006355">
    <property type="term" value="P:regulation of DNA-templated transcription"/>
    <property type="evidence" value="ECO:0007669"/>
    <property type="project" value="UniProtKB-UniRule"/>
</dbReference>
<dbReference type="PANTHER" id="PTHR12835">
    <property type="entry name" value="BIOTIN PROTEIN LIGASE"/>
    <property type="match status" value="1"/>
</dbReference>
<evidence type="ECO:0000256" key="2">
    <source>
        <dbReference type="ARBA" id="ARBA00022741"/>
    </source>
</evidence>
<dbReference type="InterPro" id="IPR045864">
    <property type="entry name" value="aa-tRNA-synth_II/BPL/LPL"/>
</dbReference>
<dbReference type="NCBIfam" id="TIGR00121">
    <property type="entry name" value="birA_ligase"/>
    <property type="match status" value="1"/>
</dbReference>
<dbReference type="AlphaFoldDB" id="A0A1H7Q809"/>
<keyword evidence="6" id="KW-0678">Repressor</keyword>
<dbReference type="PANTHER" id="PTHR12835:SF5">
    <property type="entry name" value="BIOTIN--PROTEIN LIGASE"/>
    <property type="match status" value="1"/>
</dbReference>
<dbReference type="Gene3D" id="2.30.30.100">
    <property type="match status" value="1"/>
</dbReference>
<gene>
    <name evidence="6" type="primary">birA</name>
    <name evidence="8" type="ORF">SAMN05216387_11128</name>
</gene>
<dbReference type="RefSeq" id="WP_342707158.1">
    <property type="nucleotide sequence ID" value="NZ_FOBH01000011.1"/>
</dbReference>
<dbReference type="GO" id="GO:0005737">
    <property type="term" value="C:cytoplasm"/>
    <property type="evidence" value="ECO:0007669"/>
    <property type="project" value="TreeGrafter"/>
</dbReference>
<evidence type="ECO:0000256" key="1">
    <source>
        <dbReference type="ARBA" id="ARBA00022598"/>
    </source>
</evidence>
<dbReference type="GO" id="GO:0005524">
    <property type="term" value="F:ATP binding"/>
    <property type="evidence" value="ECO:0007669"/>
    <property type="project" value="UniProtKB-UniRule"/>
</dbReference>
<dbReference type="InterPro" id="IPR013196">
    <property type="entry name" value="HTH_11"/>
</dbReference>
<dbReference type="GO" id="GO:0003677">
    <property type="term" value="F:DNA binding"/>
    <property type="evidence" value="ECO:0007669"/>
    <property type="project" value="UniProtKB-UniRule"/>
</dbReference>
<dbReference type="EC" id="6.3.4.15" evidence="6"/>
<evidence type="ECO:0000259" key="7">
    <source>
        <dbReference type="PROSITE" id="PS51733"/>
    </source>
</evidence>
<dbReference type="InterPro" id="IPR030855">
    <property type="entry name" value="Bifunct_BirA"/>
</dbReference>
<dbReference type="InterPro" id="IPR036388">
    <property type="entry name" value="WH-like_DNA-bd_sf"/>
</dbReference>
<evidence type="ECO:0000256" key="4">
    <source>
        <dbReference type="ARBA" id="ARBA00023267"/>
    </source>
</evidence>
<dbReference type="EMBL" id="FOBH01000011">
    <property type="protein sequence ID" value="SEL44230.1"/>
    <property type="molecule type" value="Genomic_DNA"/>
</dbReference>
<comment type="function">
    <text evidence="6">Acts both as a biotin--[acetyl-CoA-carboxylase] ligase and a repressor.</text>
</comment>
<dbReference type="HAMAP" id="MF_00978">
    <property type="entry name" value="Bifunct_BirA"/>
    <property type="match status" value="1"/>
</dbReference>
<sequence>MAIAFSLDLHITLGYCTTLTIMKPLTFSVLRLLSDSEFRSGETIAQGLGISRTSVSYALRGVQEAGVTVQKIHGRGYRLLDPVQWLDRDIILKHLGQEKADNFNLEVMDIIGSTNSFLLQRIPMELNSGDTRVHAVAAELQTNGRGRRGRQWHSGLGDGLTFSLLWQFQQGASFLSGLSLAVGVAMIRALESSEIKGASLKWPNDVMFNFCKLAGILIELQGDMFGPTVAAIGIGINLKLPKSVQARIDQGATDVFSVTGELPDRNKLLAALLVNLAMALREFERGGLAPFMEEWERYHIFKNKPATLRLPDGTTQEGVVDSVANDGSLLLRTASGIQRYSTGEITLRRTT</sequence>
<dbReference type="Proteomes" id="UP000198620">
    <property type="component" value="Unassembled WGS sequence"/>
</dbReference>